<evidence type="ECO:0000313" key="3">
    <source>
        <dbReference type="Proteomes" id="UP000530564"/>
    </source>
</evidence>
<dbReference type="Pfam" id="PF00534">
    <property type="entry name" value="Glycos_transf_1"/>
    <property type="match status" value="1"/>
</dbReference>
<dbReference type="AlphaFoldDB" id="A0A839ZYU3"/>
<accession>A0A839ZYU3</accession>
<reference evidence="2 3" key="1">
    <citation type="submission" date="2020-08" db="EMBL/GenBank/DDBJ databases">
        <title>Genomic Encyclopedia of Type Strains, Phase IV (KMG-IV): sequencing the most valuable type-strain genomes for metagenomic binning, comparative biology and taxonomic classification.</title>
        <authorList>
            <person name="Goeker M."/>
        </authorList>
    </citation>
    <scope>NUCLEOTIDE SEQUENCE [LARGE SCALE GENOMIC DNA]</scope>
    <source>
        <strain evidence="2 3">DSM 21793</strain>
    </source>
</reference>
<dbReference type="PANTHER" id="PTHR45947:SF3">
    <property type="entry name" value="SULFOQUINOVOSYL TRANSFERASE SQD2"/>
    <property type="match status" value="1"/>
</dbReference>
<name>A0A839ZYU3_9CAUL</name>
<dbReference type="EMBL" id="JACIDK010000003">
    <property type="protein sequence ID" value="MBB3891536.1"/>
    <property type="molecule type" value="Genomic_DNA"/>
</dbReference>
<proteinExistence type="predicted"/>
<dbReference type="Proteomes" id="UP000530564">
    <property type="component" value="Unassembled WGS sequence"/>
</dbReference>
<evidence type="ECO:0000259" key="1">
    <source>
        <dbReference type="Pfam" id="PF00534"/>
    </source>
</evidence>
<sequence>MARSIALYHPSAGVRPKHNPFGKDVANVELFRAVLRYGDVDRVDFLTGAQVAAADLVAGLVPGEAVRAQVATTHLLDQGPPTAAGALVRGVPELTDMAWLRRQVGLENTYSLVGMVHTLAPLAMREMIAKSAVAPMQPWDALICTSPVVQASLVEMFDEWTGYLADRYGGTKQIRPHLPLLPLGVEGSAFAALADRPDVRAATREQMGVRPDDVVIMWVGRLSFFEKAFPQPMFRAAEEAAKATGGKVHFALVGWFPNPEDHRSMYEEAAAAYAPSVAVHYLNGNDAAVVGAMWAAGDIFLSLVDNIQETFGITPLEAMAAGMPVVASDWDGYRFTVRDGIDGFLVRSLGGPVGAGQGMVNRHLHMGMTYQSYVGSVAQHTAINVGDAAARIGELIASPELRAKMREAGRKRIRETFDWKVVVAGLQELLAELEAIRLAAQPEELKYKRNPTKTEPFGAFARFATQVLAPGTRVSARPGVTLADLERTQNIRLDHFAANWRASPQDSAVMLGRLIAEGELSVRDLVAPFPNGRQQLLGMSIVWMCKLGLLDWR</sequence>
<dbReference type="PANTHER" id="PTHR45947">
    <property type="entry name" value="SULFOQUINOVOSYL TRANSFERASE SQD2"/>
    <property type="match status" value="1"/>
</dbReference>
<dbReference type="InterPro" id="IPR001296">
    <property type="entry name" value="Glyco_trans_1"/>
</dbReference>
<dbReference type="GO" id="GO:0016758">
    <property type="term" value="F:hexosyltransferase activity"/>
    <property type="evidence" value="ECO:0007669"/>
    <property type="project" value="TreeGrafter"/>
</dbReference>
<feature type="domain" description="Glycosyl transferase family 1" evidence="1">
    <location>
        <begin position="202"/>
        <end position="346"/>
    </location>
</feature>
<dbReference type="RefSeq" id="WP_183772604.1">
    <property type="nucleotide sequence ID" value="NZ_JACIDK010000003.1"/>
</dbReference>
<dbReference type="SUPFAM" id="SSF53756">
    <property type="entry name" value="UDP-Glycosyltransferase/glycogen phosphorylase"/>
    <property type="match status" value="1"/>
</dbReference>
<organism evidence="2 3">
    <name type="scientific">Phenylobacterium haematophilum</name>
    <dbReference type="NCBI Taxonomy" id="98513"/>
    <lineage>
        <taxon>Bacteria</taxon>
        <taxon>Pseudomonadati</taxon>
        <taxon>Pseudomonadota</taxon>
        <taxon>Alphaproteobacteria</taxon>
        <taxon>Caulobacterales</taxon>
        <taxon>Caulobacteraceae</taxon>
        <taxon>Phenylobacterium</taxon>
    </lineage>
</organism>
<evidence type="ECO:0000313" key="2">
    <source>
        <dbReference type="EMBL" id="MBB3891536.1"/>
    </source>
</evidence>
<dbReference type="InterPro" id="IPR050194">
    <property type="entry name" value="Glycosyltransferase_grp1"/>
</dbReference>
<dbReference type="CDD" id="cd03801">
    <property type="entry name" value="GT4_PimA-like"/>
    <property type="match status" value="1"/>
</dbReference>
<comment type="caution">
    <text evidence="2">The sequence shown here is derived from an EMBL/GenBank/DDBJ whole genome shotgun (WGS) entry which is preliminary data.</text>
</comment>
<keyword evidence="3" id="KW-1185">Reference proteome</keyword>
<keyword evidence="2" id="KW-0808">Transferase</keyword>
<dbReference type="Gene3D" id="3.40.50.2000">
    <property type="entry name" value="Glycogen Phosphorylase B"/>
    <property type="match status" value="1"/>
</dbReference>
<protein>
    <submittedName>
        <fullName evidence="2">Glycosyltransferase involved in cell wall biosynthesis</fullName>
    </submittedName>
</protein>
<gene>
    <name evidence="2" type="ORF">GGQ61_002264</name>
</gene>